<comment type="function">
    <text evidence="2">Purine nucleoside enzyme that catalyzes the phosphorolysis of adenosine and inosine nucleosides, yielding D-ribose 1-phosphate and the respective free bases, adenine and hypoxanthine. Also catalyzes the phosphorolysis of S-methyl-5'-thioadenosine into adenine and S-methyl-5-thio-alpha-D-ribose 1-phosphate. Also has adenosine deaminase activity.</text>
</comment>
<dbReference type="EMBL" id="LHUR01000013">
    <property type="protein sequence ID" value="KOA20502.1"/>
    <property type="molecule type" value="Genomic_DNA"/>
</dbReference>
<dbReference type="PANTHER" id="PTHR30616:SF2">
    <property type="entry name" value="PURINE NUCLEOSIDE PHOSPHORYLASE LACC1"/>
    <property type="match status" value="1"/>
</dbReference>
<proteinExistence type="inferred from homology"/>
<comment type="catalytic activity">
    <reaction evidence="9">
        <text>adenosine + phosphate = alpha-D-ribose 1-phosphate + adenine</text>
        <dbReference type="Rhea" id="RHEA:27642"/>
        <dbReference type="ChEBI" id="CHEBI:16335"/>
        <dbReference type="ChEBI" id="CHEBI:16708"/>
        <dbReference type="ChEBI" id="CHEBI:43474"/>
        <dbReference type="ChEBI" id="CHEBI:57720"/>
        <dbReference type="EC" id="2.4.2.1"/>
    </reaction>
    <physiologicalReaction direction="left-to-right" evidence="9">
        <dbReference type="Rhea" id="RHEA:27643"/>
    </physiologicalReaction>
</comment>
<comment type="catalytic activity">
    <reaction evidence="8">
        <text>adenosine + H2O + H(+) = inosine + NH4(+)</text>
        <dbReference type="Rhea" id="RHEA:24408"/>
        <dbReference type="ChEBI" id="CHEBI:15377"/>
        <dbReference type="ChEBI" id="CHEBI:15378"/>
        <dbReference type="ChEBI" id="CHEBI:16335"/>
        <dbReference type="ChEBI" id="CHEBI:17596"/>
        <dbReference type="ChEBI" id="CHEBI:28938"/>
        <dbReference type="EC" id="3.5.4.4"/>
    </reaction>
    <physiologicalReaction direction="left-to-right" evidence="8">
        <dbReference type="Rhea" id="RHEA:24409"/>
    </physiologicalReaction>
</comment>
<sequence>MIESNLIIVDDIYKFMKFQDNEAEIYFSSAEGGLNFNPNNNKGIENINKLKEWFELKDVGYLKQIHSDIVHIYDGKIIQGDAIMTNKRGVAVGVFTADCVPIIIYDKVNKAVSAIHSGWKGTLGCIVLKSIEEMKKTYESKLKDLSIYIGPHNMGCCYEVGVDLIEKFLESNEFSKEKIIYKRNLSLQNCIINQLNSIGIGLNQINLVNKCTSCNNEFELYSYRKSSNKEGRMFSFIFLR</sequence>
<dbReference type="Pfam" id="PF02578">
    <property type="entry name" value="Cu-oxidase_4"/>
    <property type="match status" value="1"/>
</dbReference>
<keyword evidence="5" id="KW-0479">Metal-binding</keyword>
<dbReference type="CDD" id="cd16833">
    <property type="entry name" value="YfiH"/>
    <property type="match status" value="1"/>
</dbReference>
<gene>
    <name evidence="12" type="primary">yfiH</name>
    <name evidence="12" type="ORF">CLHOM_10900</name>
</gene>
<keyword evidence="7" id="KW-0862">Zinc</keyword>
<reference evidence="13" key="1">
    <citation type="submission" date="2015-08" db="EMBL/GenBank/DDBJ databases">
        <title>Genome sequence of the strict anaerobe Clostridium homopropionicum LuHBu1 (DSM 5847T).</title>
        <authorList>
            <person name="Poehlein A."/>
            <person name="Beck M."/>
            <person name="Schiel-Bengelsdorf B."/>
            <person name="Bengelsdorf F.R."/>
            <person name="Daniel R."/>
            <person name="Duerre P."/>
        </authorList>
    </citation>
    <scope>NUCLEOTIDE SEQUENCE [LARGE SCALE GENOMIC DNA]</scope>
    <source>
        <strain evidence="13">DSM 5847</strain>
    </source>
</reference>
<dbReference type="InterPro" id="IPR011324">
    <property type="entry name" value="Cytotoxic_necrot_fac-like_cat"/>
</dbReference>
<dbReference type="GO" id="GO:0016787">
    <property type="term" value="F:hydrolase activity"/>
    <property type="evidence" value="ECO:0007669"/>
    <property type="project" value="UniProtKB-KW"/>
</dbReference>
<keyword evidence="4" id="KW-0808">Transferase</keyword>
<evidence type="ECO:0000256" key="2">
    <source>
        <dbReference type="ARBA" id="ARBA00003215"/>
    </source>
</evidence>
<evidence type="ECO:0000256" key="4">
    <source>
        <dbReference type="ARBA" id="ARBA00022679"/>
    </source>
</evidence>
<evidence type="ECO:0000313" key="12">
    <source>
        <dbReference type="EMBL" id="KOA20502.1"/>
    </source>
</evidence>
<dbReference type="Proteomes" id="UP000037043">
    <property type="component" value="Unassembled WGS sequence"/>
</dbReference>
<dbReference type="GO" id="GO:0005507">
    <property type="term" value="F:copper ion binding"/>
    <property type="evidence" value="ECO:0007669"/>
    <property type="project" value="TreeGrafter"/>
</dbReference>
<comment type="caution">
    <text evidence="12">The sequence shown here is derived from an EMBL/GenBank/DDBJ whole genome shotgun (WGS) entry which is preliminary data.</text>
</comment>
<dbReference type="PANTHER" id="PTHR30616">
    <property type="entry name" value="UNCHARACTERIZED PROTEIN YFIH"/>
    <property type="match status" value="1"/>
</dbReference>
<evidence type="ECO:0000256" key="6">
    <source>
        <dbReference type="ARBA" id="ARBA00022801"/>
    </source>
</evidence>
<dbReference type="Gene3D" id="3.60.140.10">
    <property type="entry name" value="CNF1/YfiH-like putative cysteine hydrolases"/>
    <property type="match status" value="1"/>
</dbReference>
<evidence type="ECO:0000256" key="11">
    <source>
        <dbReference type="RuleBase" id="RU361274"/>
    </source>
</evidence>
<evidence type="ECO:0000256" key="8">
    <source>
        <dbReference type="ARBA" id="ARBA00047989"/>
    </source>
</evidence>
<comment type="catalytic activity">
    <reaction evidence="10">
        <text>S-methyl-5'-thioadenosine + phosphate = 5-(methylsulfanyl)-alpha-D-ribose 1-phosphate + adenine</text>
        <dbReference type="Rhea" id="RHEA:11852"/>
        <dbReference type="ChEBI" id="CHEBI:16708"/>
        <dbReference type="ChEBI" id="CHEBI:17509"/>
        <dbReference type="ChEBI" id="CHEBI:43474"/>
        <dbReference type="ChEBI" id="CHEBI:58533"/>
        <dbReference type="EC" id="2.4.2.28"/>
    </reaction>
    <physiologicalReaction direction="left-to-right" evidence="10">
        <dbReference type="Rhea" id="RHEA:11853"/>
    </physiologicalReaction>
</comment>
<evidence type="ECO:0000256" key="5">
    <source>
        <dbReference type="ARBA" id="ARBA00022723"/>
    </source>
</evidence>
<organism evidence="12 13">
    <name type="scientific">Clostridium homopropionicum DSM 5847</name>
    <dbReference type="NCBI Taxonomy" id="1121318"/>
    <lineage>
        <taxon>Bacteria</taxon>
        <taxon>Bacillati</taxon>
        <taxon>Bacillota</taxon>
        <taxon>Clostridia</taxon>
        <taxon>Eubacteriales</taxon>
        <taxon>Clostridiaceae</taxon>
        <taxon>Clostridium</taxon>
    </lineage>
</organism>
<dbReference type="STRING" id="36844.SAMN04488501_10895"/>
<name>A0A0L6ZC20_9CLOT</name>
<evidence type="ECO:0000256" key="9">
    <source>
        <dbReference type="ARBA" id="ARBA00048968"/>
    </source>
</evidence>
<evidence type="ECO:0000256" key="3">
    <source>
        <dbReference type="ARBA" id="ARBA00007353"/>
    </source>
</evidence>
<evidence type="ECO:0000313" key="13">
    <source>
        <dbReference type="Proteomes" id="UP000037043"/>
    </source>
</evidence>
<dbReference type="PATRIC" id="fig|1121318.3.peg.1098"/>
<dbReference type="GO" id="GO:0017061">
    <property type="term" value="F:S-methyl-5-thioadenosine phosphorylase activity"/>
    <property type="evidence" value="ECO:0007669"/>
    <property type="project" value="UniProtKB-EC"/>
</dbReference>
<protein>
    <recommendedName>
        <fullName evidence="11">Purine nucleoside phosphorylase</fullName>
    </recommendedName>
</protein>
<evidence type="ECO:0000256" key="10">
    <source>
        <dbReference type="ARBA" id="ARBA00049893"/>
    </source>
</evidence>
<accession>A0A0L6ZC20</accession>
<keyword evidence="6" id="KW-0378">Hydrolase</keyword>
<evidence type="ECO:0000256" key="1">
    <source>
        <dbReference type="ARBA" id="ARBA00000553"/>
    </source>
</evidence>
<dbReference type="AlphaFoldDB" id="A0A0L6ZC20"/>
<comment type="similarity">
    <text evidence="3 11">Belongs to the purine nucleoside phosphorylase YfiH/LACC1 family.</text>
</comment>
<dbReference type="SUPFAM" id="SSF64438">
    <property type="entry name" value="CNF1/YfiH-like putative cysteine hydrolases"/>
    <property type="match status" value="1"/>
</dbReference>
<dbReference type="NCBIfam" id="TIGR00726">
    <property type="entry name" value="peptidoglycan editing factor PgeF"/>
    <property type="match status" value="1"/>
</dbReference>
<comment type="catalytic activity">
    <reaction evidence="1">
        <text>inosine + phosphate = alpha-D-ribose 1-phosphate + hypoxanthine</text>
        <dbReference type="Rhea" id="RHEA:27646"/>
        <dbReference type="ChEBI" id="CHEBI:17368"/>
        <dbReference type="ChEBI" id="CHEBI:17596"/>
        <dbReference type="ChEBI" id="CHEBI:43474"/>
        <dbReference type="ChEBI" id="CHEBI:57720"/>
        <dbReference type="EC" id="2.4.2.1"/>
    </reaction>
    <physiologicalReaction direction="left-to-right" evidence="1">
        <dbReference type="Rhea" id="RHEA:27647"/>
    </physiologicalReaction>
</comment>
<evidence type="ECO:0000256" key="7">
    <source>
        <dbReference type="ARBA" id="ARBA00022833"/>
    </source>
</evidence>
<dbReference type="RefSeq" id="WP_052220670.1">
    <property type="nucleotide sequence ID" value="NZ_LHUR01000013.1"/>
</dbReference>
<dbReference type="InterPro" id="IPR038371">
    <property type="entry name" value="Cu_polyphenol_OxRdtase_sf"/>
</dbReference>
<keyword evidence="13" id="KW-1185">Reference proteome</keyword>
<dbReference type="InterPro" id="IPR003730">
    <property type="entry name" value="Cu_polyphenol_OxRdtase"/>
</dbReference>